<evidence type="ECO:0000256" key="6">
    <source>
        <dbReference type="HAMAP-Rule" id="MF_00801"/>
    </source>
</evidence>
<dbReference type="Gene3D" id="3.30.2170.10">
    <property type="entry name" value="archaeoglobus fulgidus dsm 4304 superfamily"/>
    <property type="match status" value="1"/>
</dbReference>
<dbReference type="GO" id="GO:0000287">
    <property type="term" value="F:magnesium ion binding"/>
    <property type="evidence" value="ECO:0007669"/>
    <property type="project" value="UniProtKB-UniRule"/>
</dbReference>
<comment type="catalytic activity">
    <reaction evidence="6">
        <text>Endonucleolytic cleavage at apurinic or apyrimidinic sites to products with a 5'-phosphate.</text>
        <dbReference type="EC" id="3.1.21.7"/>
    </reaction>
</comment>
<comment type="function">
    <text evidence="6">DNA repair enzyme involved in the repair of deaminated bases. Selectively cleaves double-stranded DNA at the second phosphodiester bond 3' to a deoxyinosine leaving behind the intact lesion on the nicked DNA.</text>
</comment>
<dbReference type="KEGG" id="aram:KAR29_02850"/>
<dbReference type="NCBIfam" id="NF008629">
    <property type="entry name" value="PRK11617.1"/>
    <property type="match status" value="1"/>
</dbReference>
<keyword evidence="6" id="KW-0234">DNA repair</keyword>
<keyword evidence="2 6" id="KW-0963">Cytoplasm</keyword>
<keyword evidence="6" id="KW-0479">Metal-binding</keyword>
<reference evidence="8" key="1">
    <citation type="submission" date="2021-04" db="EMBL/GenBank/DDBJ databases">
        <title>A novel Synergistetes isolate from a pyrite-forming mixed culture.</title>
        <authorList>
            <person name="Bunk B."/>
            <person name="Sproer C."/>
            <person name="Spring S."/>
            <person name="Pester M."/>
        </authorList>
    </citation>
    <scope>NUCLEOTIDE SEQUENCE [LARGE SCALE GENOMIC DNA]</scope>
    <source>
        <strain evidence="8">J.5.4.2-T.3.5.2</strain>
    </source>
</reference>
<keyword evidence="6" id="KW-0227">DNA damage</keyword>
<keyword evidence="6" id="KW-0460">Magnesium</keyword>
<sequence length="229" mass="24939">MEPISTEQARTLQRELAREVLLDDAFPGRIETVCGLDCSYSGRGRRGRMIAGAVVLRFRTWERIDSSVAEGEIPFPYVPGLLSFRELPLLLEALEGLKEPVDLAFVDGAGIAHPRRFGLASHLGVVTGLPSIGVAKSRLCGVYDEPGLERGASSPLLEGGETVGTVLRTRDGVRPLFISPGHKVSLASAPRLVLACCGRYRLPEPTRRAHELVTARRAVWKEDDRDATS</sequence>
<dbReference type="AlphaFoldDB" id="A0A9Q7EZB8"/>
<evidence type="ECO:0000313" key="8">
    <source>
        <dbReference type="Proteomes" id="UP000671879"/>
    </source>
</evidence>
<evidence type="ECO:0000256" key="1">
    <source>
        <dbReference type="ARBA" id="ARBA00004496"/>
    </source>
</evidence>
<organism evidence="7 8">
    <name type="scientific">Aminithiophilus ramosus</name>
    <dbReference type="NCBI Taxonomy" id="3029084"/>
    <lineage>
        <taxon>Bacteria</taxon>
        <taxon>Thermotogati</taxon>
        <taxon>Synergistota</taxon>
        <taxon>Synergistia</taxon>
        <taxon>Synergistales</taxon>
        <taxon>Aminithiophilaceae</taxon>
        <taxon>Aminithiophilus</taxon>
    </lineage>
</organism>
<dbReference type="Pfam" id="PF04493">
    <property type="entry name" value="Endonuclease_5"/>
    <property type="match status" value="1"/>
</dbReference>
<feature type="site" description="Interaction with target DNA" evidence="6">
    <location>
        <position position="77"/>
    </location>
</feature>
<dbReference type="GO" id="GO:0043737">
    <property type="term" value="F:deoxyribonuclease V activity"/>
    <property type="evidence" value="ECO:0007669"/>
    <property type="project" value="UniProtKB-UniRule"/>
</dbReference>
<comment type="subcellular location">
    <subcellularLocation>
        <location evidence="1 6">Cytoplasm</location>
    </subcellularLocation>
</comment>
<dbReference type="RefSeq" id="WP_274374138.1">
    <property type="nucleotide sequence ID" value="NZ_CP072943.1"/>
</dbReference>
<dbReference type="GO" id="GO:0003727">
    <property type="term" value="F:single-stranded RNA binding"/>
    <property type="evidence" value="ECO:0007669"/>
    <property type="project" value="TreeGrafter"/>
</dbReference>
<accession>A0A9Q7EZB8</accession>
<evidence type="ECO:0000256" key="4">
    <source>
        <dbReference type="ARBA" id="ARBA00022759"/>
    </source>
</evidence>
<feature type="binding site" evidence="6">
    <location>
        <position position="37"/>
    </location>
    <ligand>
        <name>Mg(2+)</name>
        <dbReference type="ChEBI" id="CHEBI:18420"/>
    </ligand>
</feature>
<keyword evidence="3 6" id="KW-0540">Nuclease</keyword>
<proteinExistence type="inferred from homology"/>
<gene>
    <name evidence="6 7" type="primary">nfi</name>
    <name evidence="7" type="ORF">KAR29_02850</name>
</gene>
<dbReference type="GO" id="GO:0005737">
    <property type="term" value="C:cytoplasm"/>
    <property type="evidence" value="ECO:0007669"/>
    <property type="project" value="UniProtKB-SubCell"/>
</dbReference>
<evidence type="ECO:0000256" key="3">
    <source>
        <dbReference type="ARBA" id="ARBA00022722"/>
    </source>
</evidence>
<dbReference type="EMBL" id="CP072943">
    <property type="protein sequence ID" value="QTX32876.1"/>
    <property type="molecule type" value="Genomic_DNA"/>
</dbReference>
<keyword evidence="8" id="KW-1185">Reference proteome</keyword>
<dbReference type="GO" id="GO:0006281">
    <property type="term" value="P:DNA repair"/>
    <property type="evidence" value="ECO:0007669"/>
    <property type="project" value="UniProtKB-UniRule"/>
</dbReference>
<feature type="binding site" evidence="6">
    <location>
        <position position="107"/>
    </location>
    <ligand>
        <name>Mg(2+)</name>
        <dbReference type="ChEBI" id="CHEBI:18420"/>
    </ligand>
</feature>
<protein>
    <recommendedName>
        <fullName evidence="6">Endonuclease V</fullName>
        <ecNumber evidence="6">3.1.21.7</ecNumber>
    </recommendedName>
    <alternativeName>
        <fullName evidence="6">Deoxyinosine 3'endonuclease</fullName>
    </alternativeName>
    <alternativeName>
        <fullName evidence="6">Deoxyribonuclease V</fullName>
        <shortName evidence="6">DNase V</shortName>
    </alternativeName>
</protein>
<dbReference type="HAMAP" id="MF_00801">
    <property type="entry name" value="Endonuclease_5"/>
    <property type="match status" value="1"/>
</dbReference>
<name>A0A9Q7EZB8_9BACT</name>
<keyword evidence="5 6" id="KW-0378">Hydrolase</keyword>
<dbReference type="InterPro" id="IPR007581">
    <property type="entry name" value="Endonuclease-V"/>
</dbReference>
<comment type="similarity">
    <text evidence="6">Belongs to the endonuclease V family.</text>
</comment>
<dbReference type="EC" id="3.1.21.7" evidence="6"/>
<dbReference type="PANTHER" id="PTHR28511">
    <property type="entry name" value="ENDONUCLEASE V"/>
    <property type="match status" value="1"/>
</dbReference>
<dbReference type="PANTHER" id="PTHR28511:SF1">
    <property type="entry name" value="ENDONUCLEASE V"/>
    <property type="match status" value="1"/>
</dbReference>
<evidence type="ECO:0000256" key="5">
    <source>
        <dbReference type="ARBA" id="ARBA00022801"/>
    </source>
</evidence>
<dbReference type="Proteomes" id="UP000671879">
    <property type="component" value="Chromosome"/>
</dbReference>
<comment type="cofactor">
    <cofactor evidence="6">
        <name>Mg(2+)</name>
        <dbReference type="ChEBI" id="CHEBI:18420"/>
    </cofactor>
</comment>
<evidence type="ECO:0000256" key="2">
    <source>
        <dbReference type="ARBA" id="ARBA00022490"/>
    </source>
</evidence>
<evidence type="ECO:0000313" key="7">
    <source>
        <dbReference type="EMBL" id="QTX32876.1"/>
    </source>
</evidence>
<dbReference type="GO" id="GO:0016891">
    <property type="term" value="F:RNA endonuclease activity producing 5'-phosphomonoesters, hydrolytic mechanism"/>
    <property type="evidence" value="ECO:0007669"/>
    <property type="project" value="TreeGrafter"/>
</dbReference>
<dbReference type="CDD" id="cd06559">
    <property type="entry name" value="Endonuclease_V"/>
    <property type="match status" value="1"/>
</dbReference>
<keyword evidence="4 6" id="KW-0255">Endonuclease</keyword>